<sequence>MPQGGMCRPRKPACLPGHPFRSNTHIWGVWSSPNCSSPAPRSPWPPALASASMATPMSASRWSKIPSACVRPPAISAPSCKAIPMLPSRIAIPVPIPTRKLPNMPDTRLSSSASPLRIGIAGLGTVGAGVVRILTENAPLLAAQAGQRLDLVAVSARDRSRNRGVDLGGVRWYEDPAALASDPNVDVVVEVIGGSSGPAATLVEAALEAGKPVITANKALIAVHGARLAALAEKHGVPLTFEAAVAGGIPILKTIREGLSANRIRRVAGILNGTCNYILTVMREQGRDFGDVLAEAQALGYAEADPSFDIDGVDAAHKLAILAALSFRRPVSFQDVHIEGIRGITALDIGFAQTLGYRIKLLGIAQHDVEGVSARVHPCMVPEGTSIAHVDGVFNAVLAEGDFVGRIQMEGPGAGSGPTASAVVADLLDIARGRAGPAWGVESSALTQAQAVPINAHHGAYYLRLMVVDRPGVLADVTAILRDHGISLESMLQNGRNPGETVPIVLVTHETTEASMQDALIMISELSAVQERPALIRIEKN</sequence>
<dbReference type="GO" id="GO:0009086">
    <property type="term" value="P:methionine biosynthetic process"/>
    <property type="evidence" value="ECO:0007669"/>
    <property type="project" value="UniProtKB-KW"/>
</dbReference>
<dbReference type="Pfam" id="PF03447">
    <property type="entry name" value="NAD_binding_3"/>
    <property type="match status" value="1"/>
</dbReference>
<dbReference type="FunFam" id="3.30.70.260:FF:000030">
    <property type="entry name" value="Homoserine dehydrogenase"/>
    <property type="match status" value="1"/>
</dbReference>
<evidence type="ECO:0000256" key="3">
    <source>
        <dbReference type="ARBA" id="ARBA00006753"/>
    </source>
</evidence>
<dbReference type="InterPro" id="IPR019811">
    <property type="entry name" value="HDH_CS"/>
</dbReference>
<keyword evidence="7" id="KW-0791">Threonine biosynthesis</keyword>
<dbReference type="EMBL" id="CP003181">
    <property type="protein sequence ID" value="AHJ63323.1"/>
    <property type="molecule type" value="Genomic_DNA"/>
</dbReference>
<keyword evidence="10" id="KW-0486">Methionine biosynthesis</keyword>
<dbReference type="CDD" id="cd04881">
    <property type="entry name" value="ACT_HSDH-Hom"/>
    <property type="match status" value="1"/>
</dbReference>
<keyword evidence="9 13" id="KW-0560">Oxidoreductase</keyword>
<keyword evidence="6" id="KW-0028">Amino-acid biosynthesis</keyword>
<dbReference type="SUPFAM" id="SSF55021">
    <property type="entry name" value="ACT-like"/>
    <property type="match status" value="1"/>
</dbReference>
<evidence type="ECO:0000313" key="14">
    <source>
        <dbReference type="Proteomes" id="UP000019438"/>
    </source>
</evidence>
<evidence type="ECO:0000256" key="6">
    <source>
        <dbReference type="ARBA" id="ARBA00022605"/>
    </source>
</evidence>
<name>A0AAN0REA0_9PROT</name>
<dbReference type="Gene3D" id="3.30.360.10">
    <property type="entry name" value="Dihydrodipicolinate Reductase, domain 2"/>
    <property type="match status" value="1"/>
</dbReference>
<dbReference type="Pfam" id="PF01842">
    <property type="entry name" value="ACT"/>
    <property type="match status" value="1"/>
</dbReference>
<dbReference type="Gene3D" id="3.30.70.260">
    <property type="match status" value="1"/>
</dbReference>
<evidence type="ECO:0000256" key="1">
    <source>
        <dbReference type="ARBA" id="ARBA00005056"/>
    </source>
</evidence>
<dbReference type="GO" id="GO:0009088">
    <property type="term" value="P:threonine biosynthetic process"/>
    <property type="evidence" value="ECO:0007669"/>
    <property type="project" value="UniProtKB-KW"/>
</dbReference>
<dbReference type="PROSITE" id="PS01042">
    <property type="entry name" value="HOMOSER_DHGENASE"/>
    <property type="match status" value="1"/>
</dbReference>
<dbReference type="KEGG" id="gbc:GbCGDNIH3_1434"/>
<proteinExistence type="inferred from homology"/>
<dbReference type="SUPFAM" id="SSF55347">
    <property type="entry name" value="Glyceraldehyde-3-phosphate dehydrogenase-like, C-terminal domain"/>
    <property type="match status" value="1"/>
</dbReference>
<dbReference type="FunFam" id="3.30.360.10:FF:000005">
    <property type="entry name" value="Homoserine dehydrogenase"/>
    <property type="match status" value="1"/>
</dbReference>
<evidence type="ECO:0000313" key="13">
    <source>
        <dbReference type="EMBL" id="AHJ63323.1"/>
    </source>
</evidence>
<gene>
    <name evidence="13" type="ORF">GbCGDNIH3_1434</name>
</gene>
<evidence type="ECO:0000256" key="2">
    <source>
        <dbReference type="ARBA" id="ARBA00005062"/>
    </source>
</evidence>
<evidence type="ECO:0000256" key="11">
    <source>
        <dbReference type="RuleBase" id="RU004171"/>
    </source>
</evidence>
<organism evidence="13 14">
    <name type="scientific">Granulibacter bethesdensis</name>
    <dbReference type="NCBI Taxonomy" id="364410"/>
    <lineage>
        <taxon>Bacteria</taxon>
        <taxon>Pseudomonadati</taxon>
        <taxon>Pseudomonadota</taxon>
        <taxon>Alphaproteobacteria</taxon>
        <taxon>Acetobacterales</taxon>
        <taxon>Acetobacteraceae</taxon>
        <taxon>Granulibacter</taxon>
    </lineage>
</organism>
<dbReference type="InterPro" id="IPR036291">
    <property type="entry name" value="NAD(P)-bd_dom_sf"/>
</dbReference>
<comment type="pathway">
    <text evidence="1">Amino-acid biosynthesis; L-threonine biosynthesis; L-threonine from L-aspartate: step 3/5.</text>
</comment>
<dbReference type="InterPro" id="IPR001342">
    <property type="entry name" value="HDH_cat"/>
</dbReference>
<dbReference type="SUPFAM" id="SSF51735">
    <property type="entry name" value="NAD(P)-binding Rossmann-fold domains"/>
    <property type="match status" value="1"/>
</dbReference>
<dbReference type="Gene3D" id="3.40.50.720">
    <property type="entry name" value="NAD(P)-binding Rossmann-like Domain"/>
    <property type="match status" value="1"/>
</dbReference>
<dbReference type="GO" id="GO:0004412">
    <property type="term" value="F:homoserine dehydrogenase activity"/>
    <property type="evidence" value="ECO:0007669"/>
    <property type="project" value="UniProtKB-EC"/>
</dbReference>
<evidence type="ECO:0000256" key="4">
    <source>
        <dbReference type="ARBA" id="ARBA00013213"/>
    </source>
</evidence>
<dbReference type="PROSITE" id="PS51671">
    <property type="entry name" value="ACT"/>
    <property type="match status" value="1"/>
</dbReference>
<comment type="pathway">
    <text evidence="2">Amino-acid biosynthesis; L-methionine biosynthesis via de novo pathway; L-homoserine from L-aspartate: step 3/3.</text>
</comment>
<dbReference type="PANTHER" id="PTHR43331:SF1">
    <property type="entry name" value="HOMOSERINE DEHYDROGENASE"/>
    <property type="match status" value="1"/>
</dbReference>
<dbReference type="GO" id="GO:0050661">
    <property type="term" value="F:NADP binding"/>
    <property type="evidence" value="ECO:0007669"/>
    <property type="project" value="InterPro"/>
</dbReference>
<reference evidence="14" key="1">
    <citation type="submission" date="2012-06" db="EMBL/GenBank/DDBJ databases">
        <title>Genome analysis of multiple Granulibacter bethesdensis isolates demonstrates substantial genome diversity.</title>
        <authorList>
            <person name="Greenberg D.E."/>
            <person name="Porcella S.F."/>
            <person name="Zarember K."/>
            <person name="Zelazny A.M."/>
            <person name="Bruno D."/>
            <person name="Martens C."/>
            <person name="Barbian K.D."/>
            <person name="Jaske E."/>
            <person name="Holland S.M."/>
        </authorList>
    </citation>
    <scope>NUCLEOTIDE SEQUENCE [LARGE SCALE GENOMIC DNA]</scope>
    <source>
        <strain evidence="14">CGDNIH3</strain>
    </source>
</reference>
<protein>
    <recommendedName>
        <fullName evidence="5">Homoserine dehydrogenase</fullName>
        <ecNumber evidence="4">1.1.1.3</ecNumber>
    </recommendedName>
</protein>
<dbReference type="EC" id="1.1.1.3" evidence="4"/>
<dbReference type="PANTHER" id="PTHR43331">
    <property type="entry name" value="HOMOSERINE DEHYDROGENASE"/>
    <property type="match status" value="1"/>
</dbReference>
<dbReference type="InterPro" id="IPR002912">
    <property type="entry name" value="ACT_dom"/>
</dbReference>
<evidence type="ECO:0000256" key="9">
    <source>
        <dbReference type="ARBA" id="ARBA00023002"/>
    </source>
</evidence>
<dbReference type="AlphaFoldDB" id="A0AAN0REA0"/>
<dbReference type="InterPro" id="IPR045865">
    <property type="entry name" value="ACT-like_dom_sf"/>
</dbReference>
<comment type="similarity">
    <text evidence="3 11">Belongs to the homoserine dehydrogenase family.</text>
</comment>
<evidence type="ECO:0000256" key="10">
    <source>
        <dbReference type="ARBA" id="ARBA00023167"/>
    </source>
</evidence>
<evidence type="ECO:0000256" key="7">
    <source>
        <dbReference type="ARBA" id="ARBA00022697"/>
    </source>
</evidence>
<evidence type="ECO:0000259" key="12">
    <source>
        <dbReference type="PROSITE" id="PS51671"/>
    </source>
</evidence>
<keyword evidence="8" id="KW-0521">NADP</keyword>
<evidence type="ECO:0000256" key="5">
    <source>
        <dbReference type="ARBA" id="ARBA00013376"/>
    </source>
</evidence>
<feature type="domain" description="ACT" evidence="12">
    <location>
        <begin position="462"/>
        <end position="537"/>
    </location>
</feature>
<dbReference type="Proteomes" id="UP000019438">
    <property type="component" value="Chromosome"/>
</dbReference>
<dbReference type="NCBIfam" id="NF004976">
    <property type="entry name" value="PRK06349.1"/>
    <property type="match status" value="1"/>
</dbReference>
<dbReference type="InterPro" id="IPR005106">
    <property type="entry name" value="Asp/hSer_DH_NAD-bd"/>
</dbReference>
<evidence type="ECO:0000256" key="8">
    <source>
        <dbReference type="ARBA" id="ARBA00022857"/>
    </source>
</evidence>
<dbReference type="Pfam" id="PF00742">
    <property type="entry name" value="Homoserine_dh"/>
    <property type="match status" value="1"/>
</dbReference>
<accession>A0AAN0REA0</accession>